<keyword evidence="7 9" id="KW-0408">Iron</keyword>
<feature type="binding site" description="axial binding residue" evidence="9">
    <location>
        <position position="437"/>
    </location>
    <ligand>
        <name>heme</name>
        <dbReference type="ChEBI" id="CHEBI:30413"/>
    </ligand>
    <ligandPart>
        <name>Fe</name>
        <dbReference type="ChEBI" id="CHEBI:18248"/>
    </ligandPart>
</feature>
<evidence type="ECO:0000313" key="14">
    <source>
        <dbReference type="Proteomes" id="UP000054988"/>
    </source>
</evidence>
<keyword evidence="5 9" id="KW-0479">Metal-binding</keyword>
<evidence type="ECO:0000256" key="2">
    <source>
        <dbReference type="ARBA" id="ARBA00005179"/>
    </source>
</evidence>
<evidence type="ECO:0000256" key="8">
    <source>
        <dbReference type="ARBA" id="ARBA00023033"/>
    </source>
</evidence>
<dbReference type="InterPro" id="IPR036396">
    <property type="entry name" value="Cyt_P450_sf"/>
</dbReference>
<reference evidence="11 14" key="1">
    <citation type="submission" date="2015-12" db="EMBL/GenBank/DDBJ databases">
        <title>Draft genome sequence of Moniliophthora roreri, the causal agent of frosty pod rot of cacao.</title>
        <authorList>
            <person name="Aime M.C."/>
            <person name="Diaz-Valderrama J.R."/>
            <person name="Kijpornyongpan T."/>
            <person name="Phillips-Mora W."/>
        </authorList>
    </citation>
    <scope>NUCLEOTIDE SEQUENCE [LARGE SCALE GENOMIC DNA]</scope>
    <source>
        <strain evidence="11 14">MCA 2952</strain>
    </source>
</reference>
<evidence type="ECO:0008006" key="15">
    <source>
        <dbReference type="Google" id="ProtNLM"/>
    </source>
</evidence>
<comment type="cofactor">
    <cofactor evidence="1 9">
        <name>heme</name>
        <dbReference type="ChEBI" id="CHEBI:30413"/>
    </cofactor>
</comment>
<dbReference type="InterPro" id="IPR017972">
    <property type="entry name" value="Cyt_P450_CS"/>
</dbReference>
<dbReference type="InterPro" id="IPR001128">
    <property type="entry name" value="Cyt_P450"/>
</dbReference>
<dbReference type="PANTHER" id="PTHR46300:SF7">
    <property type="entry name" value="P450, PUTATIVE (EUROFUNG)-RELATED"/>
    <property type="match status" value="1"/>
</dbReference>
<evidence type="ECO:0000256" key="10">
    <source>
        <dbReference type="RuleBase" id="RU000461"/>
    </source>
</evidence>
<gene>
    <name evidence="11" type="ORF">WG66_17329</name>
    <name evidence="12" type="ORF">WG66_3023</name>
    <name evidence="13" type="ORF">WG66_415</name>
</gene>
<dbReference type="PROSITE" id="PS00086">
    <property type="entry name" value="CYTOCHROME_P450"/>
    <property type="match status" value="1"/>
</dbReference>
<dbReference type="AlphaFoldDB" id="A0A0W0F1H4"/>
<dbReference type="PANTHER" id="PTHR46300">
    <property type="entry name" value="P450, PUTATIVE (EUROFUNG)-RELATED-RELATED"/>
    <property type="match status" value="1"/>
</dbReference>
<evidence type="ECO:0000313" key="12">
    <source>
        <dbReference type="EMBL" id="KTB44401.1"/>
    </source>
</evidence>
<name>A0A0W0F1H4_MONRR</name>
<evidence type="ECO:0000256" key="4">
    <source>
        <dbReference type="ARBA" id="ARBA00022617"/>
    </source>
</evidence>
<dbReference type="Pfam" id="PF00067">
    <property type="entry name" value="p450"/>
    <property type="match status" value="1"/>
</dbReference>
<dbReference type="InterPro" id="IPR050364">
    <property type="entry name" value="Cytochrome_P450_fung"/>
</dbReference>
<evidence type="ECO:0000313" key="13">
    <source>
        <dbReference type="EMBL" id="KTB47010.1"/>
    </source>
</evidence>
<evidence type="ECO:0000313" key="11">
    <source>
        <dbReference type="EMBL" id="KTB30113.1"/>
    </source>
</evidence>
<dbReference type="GO" id="GO:0005506">
    <property type="term" value="F:iron ion binding"/>
    <property type="evidence" value="ECO:0007669"/>
    <property type="project" value="InterPro"/>
</dbReference>
<keyword evidence="8 10" id="KW-0503">Monooxygenase</keyword>
<dbReference type="EMBL" id="LATX01000933">
    <property type="protein sequence ID" value="KTB44401.1"/>
    <property type="molecule type" value="Genomic_DNA"/>
</dbReference>
<dbReference type="eggNOG" id="KOG0156">
    <property type="taxonomic scope" value="Eukaryota"/>
</dbReference>
<accession>A0A0W0F1H4</accession>
<dbReference type="Proteomes" id="UP000054988">
    <property type="component" value="Unassembled WGS sequence"/>
</dbReference>
<dbReference type="GO" id="GO:0004497">
    <property type="term" value="F:monooxygenase activity"/>
    <property type="evidence" value="ECO:0007669"/>
    <property type="project" value="UniProtKB-KW"/>
</dbReference>
<dbReference type="EMBL" id="LATX01002398">
    <property type="protein sequence ID" value="KTB30113.1"/>
    <property type="molecule type" value="Genomic_DNA"/>
</dbReference>
<evidence type="ECO:0000256" key="9">
    <source>
        <dbReference type="PIRSR" id="PIRSR602401-1"/>
    </source>
</evidence>
<sequence length="512" mass="57885">MTFAVVSALAYVLISVCAWGIYLGFKRPGNLPPGPKGYPVVGNLFQFDMNRPWHSLIEWKKTYGDIVYIRLFNQDVIVLNSAKAAGDLLDRRAANYSNRPRMPVIEYLTDGLDIIALDHGTTWRSMRRAAHEALNMRASVSYYPIHTREGIQFALDILDSPQKCYDHVYRFTSTGVASLIYSDTSRRHAIIKGLSNFVEDVSVASIPGKYLANHIPGLEHFPKFLAKWKREIMAKHRMYTESFLSSFLPIKEAIAKKQEPARCFCTTLVETHERHGLNDLESAWLAAMLYSAGYDTSATGVQWLMIAMLVFPDVQRKVHEELDAVIGQTRIPTLADMENLPYMRAVVKEVLRWRPPAPIGVFHSSLEDDVYEGYHIPKGSWIISNILAMNHDPATYGEDPDVFRPERFLNEDGTHKESPPDTKDEGHYSFGFGRRICPGRHLASNALLSFAIVLWAVNLEPGKDAHGNEAPISILNDQATGILSRAPKYHISSKPRFPEALEILKMAKEEWL</sequence>
<organism evidence="11 14">
    <name type="scientific">Moniliophthora roreri</name>
    <name type="common">Frosty pod rot fungus</name>
    <name type="synonym">Monilia roreri</name>
    <dbReference type="NCBI Taxonomy" id="221103"/>
    <lineage>
        <taxon>Eukaryota</taxon>
        <taxon>Fungi</taxon>
        <taxon>Dikarya</taxon>
        <taxon>Basidiomycota</taxon>
        <taxon>Agaricomycotina</taxon>
        <taxon>Agaricomycetes</taxon>
        <taxon>Agaricomycetidae</taxon>
        <taxon>Agaricales</taxon>
        <taxon>Marasmiineae</taxon>
        <taxon>Marasmiaceae</taxon>
        <taxon>Moniliophthora</taxon>
    </lineage>
</organism>
<dbReference type="GO" id="GO:0016705">
    <property type="term" value="F:oxidoreductase activity, acting on paired donors, with incorporation or reduction of molecular oxygen"/>
    <property type="evidence" value="ECO:0007669"/>
    <property type="project" value="InterPro"/>
</dbReference>
<dbReference type="InterPro" id="IPR002401">
    <property type="entry name" value="Cyt_P450_E_grp-I"/>
</dbReference>
<proteinExistence type="inferred from homology"/>
<comment type="pathway">
    <text evidence="2">Secondary metabolite biosynthesis.</text>
</comment>
<evidence type="ECO:0000256" key="6">
    <source>
        <dbReference type="ARBA" id="ARBA00023002"/>
    </source>
</evidence>
<protein>
    <recommendedName>
        <fullName evidence="15">Cytochrome p450</fullName>
    </recommendedName>
</protein>
<evidence type="ECO:0000256" key="7">
    <source>
        <dbReference type="ARBA" id="ARBA00023004"/>
    </source>
</evidence>
<evidence type="ECO:0000256" key="1">
    <source>
        <dbReference type="ARBA" id="ARBA00001971"/>
    </source>
</evidence>
<evidence type="ECO:0000256" key="5">
    <source>
        <dbReference type="ARBA" id="ARBA00022723"/>
    </source>
</evidence>
<comment type="similarity">
    <text evidence="3 10">Belongs to the cytochrome P450 family.</text>
</comment>
<dbReference type="PRINTS" id="PR00385">
    <property type="entry name" value="P450"/>
</dbReference>
<dbReference type="PRINTS" id="PR00463">
    <property type="entry name" value="EP450I"/>
</dbReference>
<dbReference type="EMBL" id="LATX01000177">
    <property type="protein sequence ID" value="KTB47010.1"/>
    <property type="molecule type" value="Genomic_DNA"/>
</dbReference>
<dbReference type="GO" id="GO:0020037">
    <property type="term" value="F:heme binding"/>
    <property type="evidence" value="ECO:0007669"/>
    <property type="project" value="InterPro"/>
</dbReference>
<comment type="caution">
    <text evidence="11">The sequence shown here is derived from an EMBL/GenBank/DDBJ whole genome shotgun (WGS) entry which is preliminary data.</text>
</comment>
<dbReference type="SUPFAM" id="SSF48264">
    <property type="entry name" value="Cytochrome P450"/>
    <property type="match status" value="1"/>
</dbReference>
<evidence type="ECO:0000256" key="3">
    <source>
        <dbReference type="ARBA" id="ARBA00010617"/>
    </source>
</evidence>
<dbReference type="CDD" id="cd11065">
    <property type="entry name" value="CYP64-like"/>
    <property type="match status" value="1"/>
</dbReference>
<keyword evidence="4 9" id="KW-0349">Heme</keyword>
<dbReference type="Gene3D" id="1.10.630.10">
    <property type="entry name" value="Cytochrome P450"/>
    <property type="match status" value="1"/>
</dbReference>
<keyword evidence="6 10" id="KW-0560">Oxidoreductase</keyword>